<proteinExistence type="predicted"/>
<dbReference type="PANTHER" id="PTHR12236:SF76">
    <property type="entry name" value="ADULT-SPECIFIC CUTICULAR PROTEIN ACP-20-LIKE PROTEIN"/>
    <property type="match status" value="1"/>
</dbReference>
<feature type="chain" id="PRO_5037064582" evidence="3">
    <location>
        <begin position="18"/>
        <end position="129"/>
    </location>
</feature>
<dbReference type="InterPro" id="IPR000618">
    <property type="entry name" value="Insect_cuticle"/>
</dbReference>
<reference evidence="4 5" key="1">
    <citation type="submission" date="2017-06" db="EMBL/GenBank/DDBJ databases">
        <title>Aedes aegypti genome working group (AGWG) sequencing and assembly.</title>
        <authorList>
            <consortium name="Aedes aegypti Genome Working Group (AGWG)"/>
            <person name="Matthews B.J."/>
        </authorList>
    </citation>
    <scope>NUCLEOTIDE SEQUENCE [LARGE SCALE GENOMIC DNA]</scope>
    <source>
        <strain evidence="4 5">LVP_AGWG</strain>
    </source>
</reference>
<dbReference type="AlphaFoldDB" id="A0A903VUG9"/>
<evidence type="ECO:0000256" key="3">
    <source>
        <dbReference type="SAM" id="SignalP"/>
    </source>
</evidence>
<dbReference type="GO" id="GO:0005615">
    <property type="term" value="C:extracellular space"/>
    <property type="evidence" value="ECO:0007669"/>
    <property type="project" value="TreeGrafter"/>
</dbReference>
<evidence type="ECO:0000313" key="5">
    <source>
        <dbReference type="Proteomes" id="UP000008820"/>
    </source>
</evidence>
<keyword evidence="1 2" id="KW-0193">Cuticle</keyword>
<organism evidence="4 5">
    <name type="scientific">Aedes aegypti</name>
    <name type="common">Yellowfever mosquito</name>
    <name type="synonym">Culex aegypti</name>
    <dbReference type="NCBI Taxonomy" id="7159"/>
    <lineage>
        <taxon>Eukaryota</taxon>
        <taxon>Metazoa</taxon>
        <taxon>Ecdysozoa</taxon>
        <taxon>Arthropoda</taxon>
        <taxon>Hexapoda</taxon>
        <taxon>Insecta</taxon>
        <taxon>Pterygota</taxon>
        <taxon>Neoptera</taxon>
        <taxon>Endopterygota</taxon>
        <taxon>Diptera</taxon>
        <taxon>Nematocera</taxon>
        <taxon>Culicoidea</taxon>
        <taxon>Culicidae</taxon>
        <taxon>Culicinae</taxon>
        <taxon>Aedini</taxon>
        <taxon>Aedes</taxon>
        <taxon>Stegomyia</taxon>
    </lineage>
</organism>
<reference evidence="4" key="2">
    <citation type="submission" date="2022-10" db="UniProtKB">
        <authorList>
            <consortium name="EnsemblMetazoa"/>
        </authorList>
    </citation>
    <scope>IDENTIFICATION</scope>
    <source>
        <strain evidence="4">LVP_AGWG</strain>
    </source>
</reference>
<dbReference type="Pfam" id="PF00379">
    <property type="entry name" value="Chitin_bind_4"/>
    <property type="match status" value="1"/>
</dbReference>
<protein>
    <submittedName>
        <fullName evidence="4">Uncharacterized protein</fullName>
    </submittedName>
</protein>
<dbReference type="PRINTS" id="PR00947">
    <property type="entry name" value="CUTICLE"/>
</dbReference>
<dbReference type="PANTHER" id="PTHR12236">
    <property type="entry name" value="STRUCTURAL CONTITUENT OF CUTICLE"/>
    <property type="match status" value="1"/>
</dbReference>
<dbReference type="RefSeq" id="NP_001395261.1">
    <property type="nucleotide sequence ID" value="NM_001408332.1"/>
</dbReference>
<accession>A0A903VUG9</accession>
<dbReference type="EnsemblMetazoa" id="AAEL029080-RA">
    <property type="protein sequence ID" value="AAEL029080-PA"/>
    <property type="gene ID" value="AAEL029080"/>
</dbReference>
<evidence type="ECO:0000256" key="2">
    <source>
        <dbReference type="PROSITE-ProRule" id="PRU00497"/>
    </source>
</evidence>
<keyword evidence="3" id="KW-0732">Signal</keyword>
<dbReference type="PROSITE" id="PS51155">
    <property type="entry name" value="CHIT_BIND_RR_2"/>
    <property type="match status" value="1"/>
</dbReference>
<dbReference type="GeneID" id="125505927"/>
<keyword evidence="5" id="KW-1185">Reference proteome</keyword>
<name>A0A903VUG9_AEDAE</name>
<dbReference type="GO" id="GO:0042302">
    <property type="term" value="F:structural constituent of cuticle"/>
    <property type="evidence" value="ECO:0007669"/>
    <property type="project" value="UniProtKB-UniRule"/>
</dbReference>
<dbReference type="InterPro" id="IPR051217">
    <property type="entry name" value="Insect_Cuticle_Struc_Prot"/>
</dbReference>
<dbReference type="Proteomes" id="UP000008820">
    <property type="component" value="Chromosome 2"/>
</dbReference>
<sequence length="129" mass="15055">MFKIIVLFACLAVVVSARYIAGDHGYYHNDHHQSHSEFEYHHGDYLHSHPKYNFKYGVKDGYTHDHKSAWEHRDGDVVKGQYTLDEADGTHRVVDYSSDHKSGFQVHVQRNGHARHPHGESYVKIDQHY</sequence>
<evidence type="ECO:0000313" key="4">
    <source>
        <dbReference type="EnsemblMetazoa" id="AAEL029080-PA"/>
    </source>
</evidence>
<dbReference type="OMA" id="NINHRYP"/>
<feature type="signal peptide" evidence="3">
    <location>
        <begin position="1"/>
        <end position="17"/>
    </location>
</feature>
<dbReference type="GO" id="GO:0031012">
    <property type="term" value="C:extracellular matrix"/>
    <property type="evidence" value="ECO:0007669"/>
    <property type="project" value="TreeGrafter"/>
</dbReference>
<evidence type="ECO:0000256" key="1">
    <source>
        <dbReference type="ARBA" id="ARBA00022460"/>
    </source>
</evidence>